<evidence type="ECO:0000313" key="2">
    <source>
        <dbReference type="EMBL" id="QSB14750.1"/>
    </source>
</evidence>
<name>A0A895YKX3_9ACTN</name>
<gene>
    <name evidence="2" type="ORF">JQS43_25435</name>
</gene>
<dbReference type="RefSeq" id="WP_275580984.1">
    <property type="nucleotide sequence ID" value="NZ_CP070499.1"/>
</dbReference>
<feature type="compositionally biased region" description="Basic and acidic residues" evidence="1">
    <location>
        <begin position="31"/>
        <end position="41"/>
    </location>
</feature>
<feature type="region of interest" description="Disordered" evidence="1">
    <location>
        <begin position="31"/>
        <end position="65"/>
    </location>
</feature>
<dbReference type="EMBL" id="CP070499">
    <property type="protein sequence ID" value="QSB14750.1"/>
    <property type="molecule type" value="Genomic_DNA"/>
</dbReference>
<organism evidence="2 3">
    <name type="scientific">Natronosporangium hydrolyticum</name>
    <dbReference type="NCBI Taxonomy" id="2811111"/>
    <lineage>
        <taxon>Bacteria</taxon>
        <taxon>Bacillati</taxon>
        <taxon>Actinomycetota</taxon>
        <taxon>Actinomycetes</taxon>
        <taxon>Micromonosporales</taxon>
        <taxon>Micromonosporaceae</taxon>
        <taxon>Natronosporangium</taxon>
    </lineage>
</organism>
<dbReference type="KEGG" id="nhy:JQS43_25435"/>
<protein>
    <submittedName>
        <fullName evidence="2">Uncharacterized protein</fullName>
    </submittedName>
</protein>
<proteinExistence type="predicted"/>
<dbReference type="Proteomes" id="UP000662857">
    <property type="component" value="Chromosome"/>
</dbReference>
<evidence type="ECO:0000313" key="3">
    <source>
        <dbReference type="Proteomes" id="UP000662857"/>
    </source>
</evidence>
<sequence>MAALAEPEQDFWLRKAETLGWSRNELRQGVRASLREREKPADPPAEDAPPVADGTDEGTGPNVASLPVLTVNESGQRLDIQLTPRQLDIIRQAADSAHVTIDIWVARILEQAASQAVGLTDQDSAA</sequence>
<keyword evidence="3" id="KW-1185">Reference proteome</keyword>
<reference evidence="2" key="1">
    <citation type="submission" date="2021-02" db="EMBL/GenBank/DDBJ databases">
        <title>Natrosporangium hydrolyticum gen. nov., sp. nov, a haloalkaliphilic actinobacterium from a soda solonchak soil.</title>
        <authorList>
            <person name="Sorokin D.Y."/>
            <person name="Khijniak T.V."/>
            <person name="Zakharycheva A.P."/>
            <person name="Boueva O.V."/>
            <person name="Ariskina E.V."/>
            <person name="Hahnke R.L."/>
            <person name="Bunk B."/>
            <person name="Sproer C."/>
            <person name="Schumann P."/>
            <person name="Evtushenko L.I."/>
            <person name="Kublanov I.V."/>
        </authorList>
    </citation>
    <scope>NUCLEOTIDE SEQUENCE</scope>
    <source>
        <strain evidence="2">DSM 106523</strain>
    </source>
</reference>
<accession>A0A895YKX3</accession>
<evidence type="ECO:0000256" key="1">
    <source>
        <dbReference type="SAM" id="MobiDB-lite"/>
    </source>
</evidence>
<dbReference type="AlphaFoldDB" id="A0A895YKX3"/>